<sequence>MHLDDQLGRWIQLTGHVRDTLDPILGMMSDGQRVLVDNVFRGVQWALGDYLHAGDADAPPEGSDLAAVVGPFAATLRGYQDMTTAPGTTAELRALLSGVRDAAQVAHLALTTDDRLATQTVDEVIADFADEYRISLILALTANHALSRNVVHWQESKAADRATGDHLDVATMTFVADAGERTIPMSSLTAASTVEPLVATYGNFAASMQTLRTGGTPPPIYRMSYQQWVTNVHAAWEDTYRPRLAAAHGADDAGQPWTKNDIRSEFFNEVRQIRHDISHKQGVCVESAGNTLIGWVEPGKAIAPTPQQMLGMLDLFPYDELRRTPTRAPRTTERLPYQFDLEWIEKVKAHVGAIEPVKKKRPAVLQQIVDDWMTQPAAEPT</sequence>
<reference evidence="1 2" key="1">
    <citation type="submission" date="2016-10" db="EMBL/GenBank/DDBJ databases">
        <authorList>
            <person name="de Groot N.N."/>
        </authorList>
    </citation>
    <scope>NUCLEOTIDE SEQUENCE [LARGE SCALE GENOMIC DNA]</scope>
    <source>
        <strain evidence="1 2">JCM 11308</strain>
    </source>
</reference>
<protein>
    <submittedName>
        <fullName evidence="1">Uncharacterized protein</fullName>
    </submittedName>
</protein>
<organism evidence="1 2">
    <name type="scientific">Rhodococcus tukisamuensis</name>
    <dbReference type="NCBI Taxonomy" id="168276"/>
    <lineage>
        <taxon>Bacteria</taxon>
        <taxon>Bacillati</taxon>
        <taxon>Actinomycetota</taxon>
        <taxon>Actinomycetes</taxon>
        <taxon>Mycobacteriales</taxon>
        <taxon>Nocardiaceae</taxon>
        <taxon>Rhodococcus</taxon>
    </lineage>
</organism>
<dbReference type="RefSeq" id="WP_072847099.1">
    <property type="nucleotide sequence ID" value="NZ_FNAB01000027.1"/>
</dbReference>
<dbReference type="EMBL" id="FNAB01000027">
    <property type="protein sequence ID" value="SDE66957.1"/>
    <property type="molecule type" value="Genomic_DNA"/>
</dbReference>
<keyword evidence="2" id="KW-1185">Reference proteome</keyword>
<dbReference type="Proteomes" id="UP000199417">
    <property type="component" value="Unassembled WGS sequence"/>
</dbReference>
<evidence type="ECO:0000313" key="2">
    <source>
        <dbReference type="Proteomes" id="UP000199417"/>
    </source>
</evidence>
<name>A0A1G7ETR1_9NOCA</name>
<gene>
    <name evidence="1" type="ORF">SAMN05444580_1276</name>
</gene>
<dbReference type="AlphaFoldDB" id="A0A1G7ETR1"/>
<evidence type="ECO:0000313" key="1">
    <source>
        <dbReference type="EMBL" id="SDE66957.1"/>
    </source>
</evidence>
<proteinExistence type="predicted"/>
<accession>A0A1G7ETR1</accession>